<dbReference type="PANTHER" id="PTHR40047">
    <property type="entry name" value="UPF0703 PROTEIN YCGQ"/>
    <property type="match status" value="1"/>
</dbReference>
<dbReference type="InterPro" id="IPR048447">
    <property type="entry name" value="DUF1980_C"/>
</dbReference>
<feature type="domain" description="DUF1980" evidence="2">
    <location>
        <begin position="2"/>
        <end position="115"/>
    </location>
</feature>
<reference evidence="4 5" key="1">
    <citation type="submission" date="2021-05" db="EMBL/GenBank/DDBJ databases">
        <title>Novel Bacillus species.</title>
        <authorList>
            <person name="Liu G."/>
        </authorList>
    </citation>
    <scope>NUCLEOTIDE SEQUENCE [LARGE SCALE GENOMIC DNA]</scope>
    <source>
        <strain evidence="4 5">FJAT-49732</strain>
    </source>
</reference>
<dbReference type="RefSeq" id="WP_213112725.1">
    <property type="nucleotide sequence ID" value="NZ_JAGYPJ010000001.1"/>
</dbReference>
<dbReference type="AlphaFoldDB" id="A0A942TKD2"/>
<proteinExistence type="predicted"/>
<comment type="caution">
    <text evidence="4">The sequence shown here is derived from an EMBL/GenBank/DDBJ whole genome shotgun (WGS) entry which is preliminary data.</text>
</comment>
<feature type="transmembrane region" description="Helical" evidence="1">
    <location>
        <begin position="84"/>
        <end position="102"/>
    </location>
</feature>
<evidence type="ECO:0000313" key="5">
    <source>
        <dbReference type="Proteomes" id="UP000682713"/>
    </source>
</evidence>
<dbReference type="InterPro" id="IPR015402">
    <property type="entry name" value="DUF1980"/>
</dbReference>
<sequence length="278" mass="32254">MLRCWILLGFSFLFMHLHATGNISKYINLKYSSLSFIAIFVFLFFMLVQLYLTMRDGKDDEELNDICGCGIDHSQDGKSWKEKLSYPIFIFPIITALFLPIATLDSNIVAAKGFNFEVYNDHDPYSTHQFLEPDTSIFYGQEGFEELMEEAMGQFGSKDKLILNDPDFLLGMETIYKNPGYFIGKTIGFKGFTYIDKETDQVFLFRFGMIHCVADSGVFGMLLELPKGEEFFNDEWLEVEGTMDSIYYQPFKKTIPILKVNKLNKIEEPKDPYVYRVY</sequence>
<keyword evidence="5" id="KW-1185">Reference proteome</keyword>
<keyword evidence="1" id="KW-1133">Transmembrane helix</keyword>
<feature type="domain" description="DUF1980" evidence="3">
    <location>
        <begin position="139"/>
        <end position="276"/>
    </location>
</feature>
<evidence type="ECO:0000313" key="4">
    <source>
        <dbReference type="EMBL" id="MBS4198346.1"/>
    </source>
</evidence>
<evidence type="ECO:0000259" key="3">
    <source>
        <dbReference type="Pfam" id="PF21537"/>
    </source>
</evidence>
<organism evidence="4 5">
    <name type="scientific">Lederbergia citrisecunda</name>
    <dbReference type="NCBI Taxonomy" id="2833583"/>
    <lineage>
        <taxon>Bacteria</taxon>
        <taxon>Bacillati</taxon>
        <taxon>Bacillota</taxon>
        <taxon>Bacilli</taxon>
        <taxon>Bacillales</taxon>
        <taxon>Bacillaceae</taxon>
        <taxon>Lederbergia</taxon>
    </lineage>
</organism>
<keyword evidence="1" id="KW-0472">Membrane</keyword>
<accession>A0A942TKD2</accession>
<dbReference type="Pfam" id="PF09323">
    <property type="entry name" value="DUF1980"/>
    <property type="match status" value="1"/>
</dbReference>
<dbReference type="Proteomes" id="UP000682713">
    <property type="component" value="Unassembled WGS sequence"/>
</dbReference>
<keyword evidence="1" id="KW-0812">Transmembrane</keyword>
<feature type="transmembrane region" description="Helical" evidence="1">
    <location>
        <begin position="29"/>
        <end position="52"/>
    </location>
</feature>
<evidence type="ECO:0000259" key="2">
    <source>
        <dbReference type="Pfam" id="PF09323"/>
    </source>
</evidence>
<gene>
    <name evidence="4" type="ORF">KHA93_01560</name>
</gene>
<dbReference type="EMBL" id="JAGYPJ010000001">
    <property type="protein sequence ID" value="MBS4198346.1"/>
    <property type="molecule type" value="Genomic_DNA"/>
</dbReference>
<dbReference type="InterPro" id="IPR052955">
    <property type="entry name" value="UPF0703_membrane_permease"/>
</dbReference>
<dbReference type="InterPro" id="IPR048493">
    <property type="entry name" value="DUF1980_N"/>
</dbReference>
<dbReference type="Pfam" id="PF21537">
    <property type="entry name" value="DUF1980_C"/>
    <property type="match status" value="1"/>
</dbReference>
<evidence type="ECO:0000256" key="1">
    <source>
        <dbReference type="SAM" id="Phobius"/>
    </source>
</evidence>
<name>A0A942TKD2_9BACI</name>
<dbReference type="PANTHER" id="PTHR40047:SF1">
    <property type="entry name" value="UPF0703 PROTEIN YCGQ"/>
    <property type="match status" value="1"/>
</dbReference>
<dbReference type="NCBIfam" id="TIGR03943">
    <property type="entry name" value="TIGR03943 family putative permease subunit"/>
    <property type="match status" value="1"/>
</dbReference>
<protein>
    <submittedName>
        <fullName evidence="4">TIGR03943 family protein</fullName>
    </submittedName>
</protein>